<feature type="active site" description="Proton acceptor" evidence="16">
    <location>
        <position position="107"/>
    </location>
</feature>
<sequence length="262" mass="29143">MLLACDIGNLSSVFGIFDTEGNIVKTFRVNTSSMACAKDLNQNFSKNFDLFDLKDIEGVSISSVVPSVDLVYKDFFKKFKIDPLFISSKIKLNIRICAENPERLGSDRIADISYAHFTSQKFQIVVDSGTALTIDAVNEKGDFLGGIIFPGISSLAACLHRSTEKLPLINITKNTVKPQSPVGTNTEMSIMSGVYYGTIFLIEGFIENICDYYNCDINNLNVIFTGGYSGLIFDDTCIKAKKILDEYWTLKGIKYLYDLNNN</sequence>
<name>A0A519BBZ2_9DELT</name>
<evidence type="ECO:0000256" key="11">
    <source>
        <dbReference type="ARBA" id="ARBA00022840"/>
    </source>
</evidence>
<protein>
    <recommendedName>
        <fullName evidence="15 16">Type III pantothenate kinase</fullName>
        <ecNumber evidence="6 16">2.7.1.33</ecNumber>
    </recommendedName>
    <alternativeName>
        <fullName evidence="16">PanK-III</fullName>
    </alternativeName>
    <alternativeName>
        <fullName evidence="16">Pantothenic acid kinase</fullName>
    </alternativeName>
</protein>
<feature type="binding site" evidence="16">
    <location>
        <begin position="105"/>
        <end position="108"/>
    </location>
    <ligand>
        <name>substrate</name>
    </ligand>
</feature>
<evidence type="ECO:0000256" key="13">
    <source>
        <dbReference type="ARBA" id="ARBA00022993"/>
    </source>
</evidence>
<evidence type="ECO:0000313" key="17">
    <source>
        <dbReference type="EMBL" id="RZD14728.1"/>
    </source>
</evidence>
<dbReference type="GO" id="GO:0046872">
    <property type="term" value="F:metal ion binding"/>
    <property type="evidence" value="ECO:0007669"/>
    <property type="project" value="UniProtKB-KW"/>
</dbReference>
<reference evidence="17 18" key="1">
    <citation type="submission" date="2019-01" db="EMBL/GenBank/DDBJ databases">
        <title>Insights into ecological role of a new deltaproteobacterial order Candidatus Sinidesulfobacterales (Sva0485) by metagenomics and metatranscriptomics.</title>
        <authorList>
            <person name="Tan S."/>
            <person name="Liu J."/>
            <person name="Fang Y."/>
            <person name="Hedlund B.P."/>
            <person name="Lian Z.H."/>
            <person name="Huang L.Y."/>
            <person name="Li J.T."/>
            <person name="Huang L.N."/>
            <person name="Li W.J."/>
            <person name="Jiang H.C."/>
            <person name="Dong H.L."/>
            <person name="Shu W.S."/>
        </authorList>
    </citation>
    <scope>NUCLEOTIDE SEQUENCE [LARGE SCALE GENOMIC DNA]</scope>
    <source>
        <strain evidence="17">AP3</strain>
    </source>
</reference>
<evidence type="ECO:0000256" key="14">
    <source>
        <dbReference type="ARBA" id="ARBA00038036"/>
    </source>
</evidence>
<keyword evidence="9 16" id="KW-0547">Nucleotide-binding</keyword>
<dbReference type="EC" id="2.7.1.33" evidence="6 16"/>
<keyword evidence="11 16" id="KW-0067">ATP-binding</keyword>
<keyword evidence="13 16" id="KW-0173">Coenzyme A biosynthesis</keyword>
<dbReference type="Pfam" id="PF03309">
    <property type="entry name" value="Pan_kinase"/>
    <property type="match status" value="1"/>
</dbReference>
<keyword evidence="7 16" id="KW-0963">Cytoplasm</keyword>
<comment type="similarity">
    <text evidence="14 16">Belongs to the type III pantothenate kinase family.</text>
</comment>
<feature type="binding site" evidence="16">
    <location>
        <position position="127"/>
    </location>
    <ligand>
        <name>K(+)</name>
        <dbReference type="ChEBI" id="CHEBI:29103"/>
    </ligand>
</feature>
<accession>A0A519BBZ2</accession>
<proteinExistence type="inferred from homology"/>
<dbReference type="GO" id="GO:0015937">
    <property type="term" value="P:coenzyme A biosynthetic process"/>
    <property type="evidence" value="ECO:0007669"/>
    <property type="project" value="UniProtKB-UniRule"/>
</dbReference>
<comment type="caution">
    <text evidence="16">Lacks conserved residue(s) required for the propagation of feature annotation.</text>
</comment>
<dbReference type="Proteomes" id="UP000320813">
    <property type="component" value="Unassembled WGS sequence"/>
</dbReference>
<evidence type="ECO:0000256" key="2">
    <source>
        <dbReference type="ARBA" id="ARBA00001958"/>
    </source>
</evidence>
<dbReference type="PANTHER" id="PTHR34265">
    <property type="entry name" value="TYPE III PANTOTHENATE KINASE"/>
    <property type="match status" value="1"/>
</dbReference>
<dbReference type="GO" id="GO:0005524">
    <property type="term" value="F:ATP binding"/>
    <property type="evidence" value="ECO:0007669"/>
    <property type="project" value="UniProtKB-UniRule"/>
</dbReference>
<dbReference type="HAMAP" id="MF_01274">
    <property type="entry name" value="Pantothen_kinase_3"/>
    <property type="match status" value="1"/>
</dbReference>
<dbReference type="Gene3D" id="3.30.420.40">
    <property type="match status" value="2"/>
</dbReference>
<dbReference type="EMBL" id="SGBD01000001">
    <property type="protein sequence ID" value="RZD14728.1"/>
    <property type="molecule type" value="Genomic_DNA"/>
</dbReference>
<dbReference type="InterPro" id="IPR043129">
    <property type="entry name" value="ATPase_NBD"/>
</dbReference>
<keyword evidence="10 16" id="KW-0418">Kinase</keyword>
<evidence type="ECO:0000256" key="3">
    <source>
        <dbReference type="ARBA" id="ARBA00004496"/>
    </source>
</evidence>
<evidence type="ECO:0000256" key="10">
    <source>
        <dbReference type="ARBA" id="ARBA00022777"/>
    </source>
</evidence>
<dbReference type="InterPro" id="IPR004619">
    <property type="entry name" value="Type_III_PanK"/>
</dbReference>
<keyword evidence="16" id="KW-0479">Metal-binding</keyword>
<dbReference type="NCBIfam" id="TIGR00671">
    <property type="entry name" value="baf"/>
    <property type="match status" value="1"/>
</dbReference>
<dbReference type="AlphaFoldDB" id="A0A519BBZ2"/>
<evidence type="ECO:0000256" key="12">
    <source>
        <dbReference type="ARBA" id="ARBA00022958"/>
    </source>
</evidence>
<dbReference type="CDD" id="cd24015">
    <property type="entry name" value="ASKHA_NBD_PanK-III"/>
    <property type="match status" value="1"/>
</dbReference>
<comment type="pathway">
    <text evidence="4 16">Cofactor biosynthesis; coenzyme A biosynthesis; CoA from (R)-pantothenate: step 1/5.</text>
</comment>
<comment type="subunit">
    <text evidence="5 16">Homodimer.</text>
</comment>
<evidence type="ECO:0000256" key="9">
    <source>
        <dbReference type="ARBA" id="ARBA00022741"/>
    </source>
</evidence>
<keyword evidence="8 16" id="KW-0808">Transferase</keyword>
<comment type="function">
    <text evidence="16">Catalyzes the phosphorylation of pantothenate (Pan), the first step in CoA biosynthesis.</text>
</comment>
<comment type="subcellular location">
    <subcellularLocation>
        <location evidence="3 16">Cytoplasm</location>
    </subcellularLocation>
</comment>
<evidence type="ECO:0000256" key="16">
    <source>
        <dbReference type="HAMAP-Rule" id="MF_01274"/>
    </source>
</evidence>
<organism evidence="17 18">
    <name type="scientific">Candidatus Acidulodesulfobacterium ferriphilum</name>
    <dbReference type="NCBI Taxonomy" id="2597223"/>
    <lineage>
        <taxon>Bacteria</taxon>
        <taxon>Deltaproteobacteria</taxon>
        <taxon>Candidatus Acidulodesulfobacterales</taxon>
        <taxon>Candidatus Acidulodesulfobacterium</taxon>
    </lineage>
</organism>
<feature type="binding site" evidence="16">
    <location>
        <position position="130"/>
    </location>
    <ligand>
        <name>ATP</name>
        <dbReference type="ChEBI" id="CHEBI:30616"/>
    </ligand>
</feature>
<evidence type="ECO:0000256" key="7">
    <source>
        <dbReference type="ARBA" id="ARBA00022490"/>
    </source>
</evidence>
<dbReference type="GO" id="GO:0004594">
    <property type="term" value="F:pantothenate kinase activity"/>
    <property type="evidence" value="ECO:0007669"/>
    <property type="project" value="UniProtKB-UniRule"/>
</dbReference>
<comment type="caution">
    <text evidence="17">The sequence shown here is derived from an EMBL/GenBank/DDBJ whole genome shotgun (WGS) entry which is preliminary data.</text>
</comment>
<keyword evidence="12 16" id="KW-0630">Potassium</keyword>
<dbReference type="UniPathway" id="UPA00241">
    <property type="reaction ID" value="UER00352"/>
</dbReference>
<feature type="binding site" evidence="16">
    <location>
        <begin position="6"/>
        <end position="13"/>
    </location>
    <ligand>
        <name>ATP</name>
        <dbReference type="ChEBI" id="CHEBI:30616"/>
    </ligand>
</feature>
<gene>
    <name evidence="16" type="primary">coaX</name>
    <name evidence="17" type="ORF">EVJ47_00105</name>
</gene>
<evidence type="ECO:0000256" key="6">
    <source>
        <dbReference type="ARBA" id="ARBA00012102"/>
    </source>
</evidence>
<evidence type="ECO:0000256" key="5">
    <source>
        <dbReference type="ARBA" id="ARBA00011738"/>
    </source>
</evidence>
<comment type="cofactor">
    <cofactor evidence="2">
        <name>K(+)</name>
        <dbReference type="ChEBI" id="CHEBI:29103"/>
    </cofactor>
</comment>
<dbReference type="GO" id="GO:0005737">
    <property type="term" value="C:cytoplasm"/>
    <property type="evidence" value="ECO:0007669"/>
    <property type="project" value="UniProtKB-SubCell"/>
</dbReference>
<evidence type="ECO:0000256" key="1">
    <source>
        <dbReference type="ARBA" id="ARBA00001206"/>
    </source>
</evidence>
<evidence type="ECO:0000256" key="15">
    <source>
        <dbReference type="ARBA" id="ARBA00040883"/>
    </source>
</evidence>
<evidence type="ECO:0000313" key="18">
    <source>
        <dbReference type="Proteomes" id="UP000320813"/>
    </source>
</evidence>
<comment type="cofactor">
    <cofactor evidence="16">
        <name>NH4(+)</name>
        <dbReference type="ChEBI" id="CHEBI:28938"/>
    </cofactor>
    <cofactor evidence="16">
        <name>K(+)</name>
        <dbReference type="ChEBI" id="CHEBI:29103"/>
    </cofactor>
    <text evidence="16">A monovalent cation. Ammonium or potassium.</text>
</comment>
<evidence type="ECO:0000256" key="4">
    <source>
        <dbReference type="ARBA" id="ARBA00005225"/>
    </source>
</evidence>
<evidence type="ECO:0000256" key="8">
    <source>
        <dbReference type="ARBA" id="ARBA00022679"/>
    </source>
</evidence>
<dbReference type="SUPFAM" id="SSF53067">
    <property type="entry name" value="Actin-like ATPase domain"/>
    <property type="match status" value="2"/>
</dbReference>
<feature type="binding site" evidence="16">
    <location>
        <position position="186"/>
    </location>
    <ligand>
        <name>substrate</name>
    </ligand>
</feature>
<dbReference type="PANTHER" id="PTHR34265:SF1">
    <property type="entry name" value="TYPE III PANTOTHENATE KINASE"/>
    <property type="match status" value="1"/>
</dbReference>
<comment type="catalytic activity">
    <reaction evidence="1 16">
        <text>(R)-pantothenate + ATP = (R)-4'-phosphopantothenate + ADP + H(+)</text>
        <dbReference type="Rhea" id="RHEA:16373"/>
        <dbReference type="ChEBI" id="CHEBI:10986"/>
        <dbReference type="ChEBI" id="CHEBI:15378"/>
        <dbReference type="ChEBI" id="CHEBI:29032"/>
        <dbReference type="ChEBI" id="CHEBI:30616"/>
        <dbReference type="ChEBI" id="CHEBI:456216"/>
        <dbReference type="EC" id="2.7.1.33"/>
    </reaction>
</comment>